<dbReference type="KEGG" id="ahal:FTX54_001260"/>
<gene>
    <name evidence="5" type="ORF">FTX54_001260</name>
</gene>
<reference evidence="5 6" key="1">
    <citation type="submission" date="2024-01" db="EMBL/GenBank/DDBJ databases">
        <title>Complete Genome Sequence of Alkalicoccus halolimnae BZ-SZ-XJ29T, a Moderately Halophilic Bacterium Isolated from a Salt Lake.</title>
        <authorList>
            <person name="Zhao B."/>
        </authorList>
    </citation>
    <scope>NUCLEOTIDE SEQUENCE [LARGE SCALE GENOMIC DNA]</scope>
    <source>
        <strain evidence="5 6">BZ-SZ-XJ29</strain>
    </source>
</reference>
<feature type="signal peptide" evidence="3">
    <location>
        <begin position="1"/>
        <end position="24"/>
    </location>
</feature>
<evidence type="ECO:0000256" key="2">
    <source>
        <dbReference type="SAM" id="Phobius"/>
    </source>
</evidence>
<dbReference type="Proteomes" id="UP000321816">
    <property type="component" value="Chromosome"/>
</dbReference>
<evidence type="ECO:0000256" key="3">
    <source>
        <dbReference type="SAM" id="SignalP"/>
    </source>
</evidence>
<feature type="region of interest" description="Disordered" evidence="1">
    <location>
        <begin position="163"/>
        <end position="189"/>
    </location>
</feature>
<dbReference type="PROSITE" id="PS50933">
    <property type="entry name" value="CHRD"/>
    <property type="match status" value="1"/>
</dbReference>
<feature type="transmembrane region" description="Helical" evidence="2">
    <location>
        <begin position="195"/>
        <end position="215"/>
    </location>
</feature>
<organism evidence="5 6">
    <name type="scientific">Alkalicoccus halolimnae</name>
    <dbReference type="NCBI Taxonomy" id="1667239"/>
    <lineage>
        <taxon>Bacteria</taxon>
        <taxon>Bacillati</taxon>
        <taxon>Bacillota</taxon>
        <taxon>Bacilli</taxon>
        <taxon>Bacillales</taxon>
        <taxon>Bacillaceae</taxon>
        <taxon>Alkalicoccus</taxon>
    </lineage>
</organism>
<name>A0AAJ8LTB3_9BACI</name>
<evidence type="ECO:0000256" key="1">
    <source>
        <dbReference type="SAM" id="MobiDB-lite"/>
    </source>
</evidence>
<dbReference type="NCBIfam" id="TIGR01167">
    <property type="entry name" value="LPXTG_anchor"/>
    <property type="match status" value="1"/>
</dbReference>
<evidence type="ECO:0000313" key="5">
    <source>
        <dbReference type="EMBL" id="WWD80223.1"/>
    </source>
</evidence>
<keyword evidence="3" id="KW-0732">Signal</keyword>
<keyword evidence="2" id="KW-1133">Transmembrane helix</keyword>
<protein>
    <submittedName>
        <fullName evidence="5">CHRD domain-containing protein</fullName>
    </submittedName>
</protein>
<feature type="region of interest" description="Disordered" evidence="1">
    <location>
        <begin position="81"/>
        <end position="106"/>
    </location>
</feature>
<feature type="chain" id="PRO_5042607952" evidence="3">
    <location>
        <begin position="25"/>
        <end position="222"/>
    </location>
</feature>
<keyword evidence="2" id="KW-0472">Membrane</keyword>
<dbReference type="EMBL" id="CP144914">
    <property type="protein sequence ID" value="WWD80223.1"/>
    <property type="molecule type" value="Genomic_DNA"/>
</dbReference>
<dbReference type="InterPro" id="IPR010895">
    <property type="entry name" value="CHRD"/>
</dbReference>
<sequence>MKKSFFLSFATVLAFAGWMGSAAADSHEGAMFTADLDAEQEVHDVESDGSGHAEFELNAEQTEVTYTVEVSGMEGVTMSHIHSGEAGEDGPVEVDFLGGEQEPEDVDGELASGTFGEDDLAGDMTWDELLEAMTGEGLYVNVHTDEYPAGEIRGQIMEEDTKAEDNDMNETDNDADAGSDNDEEGNEMAATASTAPLFTLIGMLAALAGGALILGRRRGQEA</sequence>
<dbReference type="Pfam" id="PF07452">
    <property type="entry name" value="CHRD"/>
    <property type="match status" value="1"/>
</dbReference>
<keyword evidence="6" id="KW-1185">Reference proteome</keyword>
<feature type="compositionally biased region" description="Acidic residues" evidence="1">
    <location>
        <begin position="166"/>
        <end position="186"/>
    </location>
</feature>
<feature type="domain" description="CHRD" evidence="4">
    <location>
        <begin position="28"/>
        <end position="161"/>
    </location>
</feature>
<dbReference type="AlphaFoldDB" id="A0AAJ8LTB3"/>
<proteinExistence type="predicted"/>
<evidence type="ECO:0000313" key="6">
    <source>
        <dbReference type="Proteomes" id="UP000321816"/>
    </source>
</evidence>
<dbReference type="SMART" id="SM00754">
    <property type="entry name" value="CHRD"/>
    <property type="match status" value="1"/>
</dbReference>
<keyword evidence="2" id="KW-0812">Transmembrane</keyword>
<evidence type="ECO:0000259" key="4">
    <source>
        <dbReference type="PROSITE" id="PS50933"/>
    </source>
</evidence>
<accession>A0AAJ8LTB3</accession>
<dbReference type="RefSeq" id="WP_187254598.1">
    <property type="nucleotide sequence ID" value="NZ_CP144914.1"/>
</dbReference>